<sequence length="223" mass="22715">MSRALLALFRRDLRLSVKVGGGAPMGVLFFLVVVTLMPFSIGPDLPLLQRIGPAVLWIAALLATLLGLDRLFQADQEDGSLDLLVTAGHPLELVALVKGLAHWTATSLPLVVAAPFMGLLLNMQADAIAAVTLTLLAGTPALTLIGMIGAALTVSLRRGGVLIAILVLPLSVPTLVFGVGAVLGAVTDPAPFLSPFLVLCALSLVAGVIGPIAAAAALRAGEG</sequence>
<gene>
    <name evidence="14" type="ORF">J2S73_003707</name>
</gene>
<keyword evidence="9 12" id="KW-0201">Cytochrome c-type biogenesis</keyword>
<keyword evidence="5 12" id="KW-0813">Transport</keyword>
<feature type="transmembrane region" description="Helical" evidence="13">
    <location>
        <begin position="127"/>
        <end position="154"/>
    </location>
</feature>
<dbReference type="PANTHER" id="PTHR30070:SF1">
    <property type="entry name" value="CYTOCHROME C BIOGENESIS B-RELATED"/>
    <property type="match status" value="1"/>
</dbReference>
<evidence type="ECO:0000256" key="9">
    <source>
        <dbReference type="ARBA" id="ARBA00022748"/>
    </source>
</evidence>
<evidence type="ECO:0000256" key="3">
    <source>
        <dbReference type="ARBA" id="ARBA00010544"/>
    </source>
</evidence>
<dbReference type="PIRSF" id="PIRSF002764">
    <property type="entry name" value="CcmB"/>
    <property type="match status" value="1"/>
</dbReference>
<feature type="transmembrane region" description="Helical" evidence="13">
    <location>
        <begin position="47"/>
        <end position="68"/>
    </location>
</feature>
<evidence type="ECO:0000256" key="4">
    <source>
        <dbReference type="ARBA" id="ARBA00016452"/>
    </source>
</evidence>
<evidence type="ECO:0000256" key="11">
    <source>
        <dbReference type="ARBA" id="ARBA00023136"/>
    </source>
</evidence>
<comment type="function">
    <text evidence="1 12">Required for the export of heme to the periplasm for the biogenesis of c-type cytochromes.</text>
</comment>
<evidence type="ECO:0000256" key="7">
    <source>
        <dbReference type="ARBA" id="ARBA00022519"/>
    </source>
</evidence>
<feature type="transmembrane region" description="Helical" evidence="13">
    <location>
        <begin position="161"/>
        <end position="186"/>
    </location>
</feature>
<organism evidence="14 15">
    <name type="scientific">Amorphus orientalis</name>
    <dbReference type="NCBI Taxonomy" id="649198"/>
    <lineage>
        <taxon>Bacteria</taxon>
        <taxon>Pseudomonadati</taxon>
        <taxon>Pseudomonadota</taxon>
        <taxon>Alphaproteobacteria</taxon>
        <taxon>Hyphomicrobiales</taxon>
        <taxon>Amorphaceae</taxon>
        <taxon>Amorphus</taxon>
    </lineage>
</organism>
<evidence type="ECO:0000313" key="14">
    <source>
        <dbReference type="EMBL" id="MDQ0317230.1"/>
    </source>
</evidence>
<reference evidence="14" key="1">
    <citation type="submission" date="2023-07" db="EMBL/GenBank/DDBJ databases">
        <title>Genomic Encyclopedia of Type Strains, Phase IV (KMG-IV): sequencing the most valuable type-strain genomes for metagenomic binning, comparative biology and taxonomic classification.</title>
        <authorList>
            <person name="Goeker M."/>
        </authorList>
    </citation>
    <scope>NUCLEOTIDE SEQUENCE</scope>
    <source>
        <strain evidence="14">DSM 21202</strain>
    </source>
</reference>
<protein>
    <recommendedName>
        <fullName evidence="4 12">Heme exporter protein B</fullName>
    </recommendedName>
</protein>
<dbReference type="GO" id="GO:0015232">
    <property type="term" value="F:heme transmembrane transporter activity"/>
    <property type="evidence" value="ECO:0007669"/>
    <property type="project" value="InterPro"/>
</dbReference>
<evidence type="ECO:0000256" key="8">
    <source>
        <dbReference type="ARBA" id="ARBA00022692"/>
    </source>
</evidence>
<evidence type="ECO:0000256" key="10">
    <source>
        <dbReference type="ARBA" id="ARBA00022989"/>
    </source>
</evidence>
<keyword evidence="8 13" id="KW-0812">Transmembrane</keyword>
<dbReference type="GO" id="GO:1903607">
    <property type="term" value="P:cytochrome c biosynthetic process"/>
    <property type="evidence" value="ECO:0007669"/>
    <property type="project" value="TreeGrafter"/>
</dbReference>
<dbReference type="PANTHER" id="PTHR30070">
    <property type="entry name" value="HEME EXPORTER PROTEIN B"/>
    <property type="match status" value="1"/>
</dbReference>
<evidence type="ECO:0000256" key="5">
    <source>
        <dbReference type="ARBA" id="ARBA00022448"/>
    </source>
</evidence>
<feature type="transmembrane region" description="Helical" evidence="13">
    <location>
        <begin position="21"/>
        <end position="41"/>
    </location>
</feature>
<dbReference type="GO" id="GO:0017004">
    <property type="term" value="P:cytochrome complex assembly"/>
    <property type="evidence" value="ECO:0007669"/>
    <property type="project" value="UniProtKB-KW"/>
</dbReference>
<feature type="transmembrane region" description="Helical" evidence="13">
    <location>
        <begin position="100"/>
        <end position="121"/>
    </location>
</feature>
<keyword evidence="10 13" id="KW-1133">Transmembrane helix</keyword>
<name>A0AAE3VSX5_9HYPH</name>
<keyword evidence="6 12" id="KW-1003">Cell membrane</keyword>
<dbReference type="Pfam" id="PF03379">
    <property type="entry name" value="CcmB"/>
    <property type="match status" value="1"/>
</dbReference>
<dbReference type="NCBIfam" id="TIGR01190">
    <property type="entry name" value="ccmB"/>
    <property type="match status" value="1"/>
</dbReference>
<keyword evidence="7 12" id="KW-0997">Cell inner membrane</keyword>
<evidence type="ECO:0000256" key="1">
    <source>
        <dbReference type="ARBA" id="ARBA00002442"/>
    </source>
</evidence>
<dbReference type="PRINTS" id="PR01414">
    <property type="entry name" value="CCMBBIOGNSIS"/>
</dbReference>
<dbReference type="EMBL" id="JAUSUL010000004">
    <property type="protein sequence ID" value="MDQ0317230.1"/>
    <property type="molecule type" value="Genomic_DNA"/>
</dbReference>
<dbReference type="RefSeq" id="WP_306887130.1">
    <property type="nucleotide sequence ID" value="NZ_JAUSUL010000004.1"/>
</dbReference>
<evidence type="ECO:0000313" key="15">
    <source>
        <dbReference type="Proteomes" id="UP001229244"/>
    </source>
</evidence>
<evidence type="ECO:0000256" key="12">
    <source>
        <dbReference type="PIRNR" id="PIRNR002764"/>
    </source>
</evidence>
<comment type="similarity">
    <text evidence="3 12">Belongs to the CcmB/CycW/HelB family.</text>
</comment>
<accession>A0AAE3VSX5</accession>
<dbReference type="GO" id="GO:0005886">
    <property type="term" value="C:plasma membrane"/>
    <property type="evidence" value="ECO:0007669"/>
    <property type="project" value="UniProtKB-SubCell"/>
</dbReference>
<evidence type="ECO:0000256" key="2">
    <source>
        <dbReference type="ARBA" id="ARBA00004429"/>
    </source>
</evidence>
<dbReference type="InterPro" id="IPR003544">
    <property type="entry name" value="Cyt_c_biogenesis_CcmB"/>
</dbReference>
<comment type="subcellular location">
    <subcellularLocation>
        <location evidence="2">Cell inner membrane</location>
        <topology evidence="2">Multi-pass membrane protein</topology>
    </subcellularLocation>
</comment>
<feature type="transmembrane region" description="Helical" evidence="13">
    <location>
        <begin position="192"/>
        <end position="218"/>
    </location>
</feature>
<comment type="caution">
    <text evidence="14">The sequence shown here is derived from an EMBL/GenBank/DDBJ whole genome shotgun (WGS) entry which is preliminary data.</text>
</comment>
<proteinExistence type="inferred from homology"/>
<evidence type="ECO:0000256" key="6">
    <source>
        <dbReference type="ARBA" id="ARBA00022475"/>
    </source>
</evidence>
<dbReference type="AlphaFoldDB" id="A0AAE3VSX5"/>
<dbReference type="Proteomes" id="UP001229244">
    <property type="component" value="Unassembled WGS sequence"/>
</dbReference>
<dbReference type="InterPro" id="IPR026031">
    <property type="entry name" value="Cyt_c_CcmB_bac"/>
</dbReference>
<keyword evidence="15" id="KW-1185">Reference proteome</keyword>
<evidence type="ECO:0000256" key="13">
    <source>
        <dbReference type="SAM" id="Phobius"/>
    </source>
</evidence>
<keyword evidence="11 12" id="KW-0472">Membrane</keyword>